<feature type="active site" description="Acyl-ester intermediate" evidence="7">
    <location>
        <position position="64"/>
    </location>
</feature>
<dbReference type="Proteomes" id="UP000183952">
    <property type="component" value="Unassembled WGS sequence"/>
</dbReference>
<gene>
    <name evidence="13" type="ORF">SAMN02745248_00751</name>
</gene>
<keyword evidence="14" id="KW-1185">Reference proteome</keyword>
<evidence type="ECO:0000256" key="3">
    <source>
        <dbReference type="ARBA" id="ARBA00022801"/>
    </source>
</evidence>
<feature type="binding site" evidence="8">
    <location>
        <position position="231"/>
    </location>
    <ligand>
        <name>substrate</name>
    </ligand>
</feature>
<evidence type="ECO:0000256" key="4">
    <source>
        <dbReference type="ARBA" id="ARBA00022960"/>
    </source>
</evidence>
<dbReference type="AlphaFoldDB" id="A0A1M6LGJ4"/>
<dbReference type="Pfam" id="PF00768">
    <property type="entry name" value="Peptidase_S11"/>
    <property type="match status" value="1"/>
</dbReference>
<evidence type="ECO:0000256" key="11">
    <source>
        <dbReference type="SAM" id="SignalP"/>
    </source>
</evidence>
<evidence type="ECO:0000313" key="13">
    <source>
        <dbReference type="EMBL" id="SHJ70331.1"/>
    </source>
</evidence>
<dbReference type="GO" id="GO:0009002">
    <property type="term" value="F:serine-type D-Ala-D-Ala carboxypeptidase activity"/>
    <property type="evidence" value="ECO:0007669"/>
    <property type="project" value="InterPro"/>
</dbReference>
<keyword evidence="5" id="KW-0573">Peptidoglycan synthesis</keyword>
<feature type="active site" evidence="7">
    <location>
        <position position="124"/>
    </location>
</feature>
<dbReference type="InterPro" id="IPR012338">
    <property type="entry name" value="Beta-lactam/transpept-like"/>
</dbReference>
<evidence type="ECO:0000256" key="9">
    <source>
        <dbReference type="RuleBase" id="RU004016"/>
    </source>
</evidence>
<keyword evidence="2 11" id="KW-0732">Signal</keyword>
<dbReference type="EMBL" id="FRAD01000005">
    <property type="protein sequence ID" value="SHJ70331.1"/>
    <property type="molecule type" value="Genomic_DNA"/>
</dbReference>
<keyword evidence="6" id="KW-0961">Cell wall biogenesis/degradation</keyword>
<dbReference type="STRING" id="1121331.SAMN02745248_00751"/>
<keyword evidence="10" id="KW-0812">Transmembrane</keyword>
<name>A0A1M6LGJ4_9CLOT</name>
<reference evidence="13 14" key="1">
    <citation type="submission" date="2016-11" db="EMBL/GenBank/DDBJ databases">
        <authorList>
            <person name="Jaros S."/>
            <person name="Januszkiewicz K."/>
            <person name="Wedrychowicz H."/>
        </authorList>
    </citation>
    <scope>NUCLEOTIDE SEQUENCE [LARGE SCALE GENOMIC DNA]</scope>
    <source>
        <strain evidence="13 14">DSM 3090</strain>
    </source>
</reference>
<comment type="similarity">
    <text evidence="1 9">Belongs to the peptidase S11 family.</text>
</comment>
<dbReference type="GO" id="GO:0071555">
    <property type="term" value="P:cell wall organization"/>
    <property type="evidence" value="ECO:0007669"/>
    <property type="project" value="UniProtKB-KW"/>
</dbReference>
<evidence type="ECO:0000256" key="5">
    <source>
        <dbReference type="ARBA" id="ARBA00022984"/>
    </source>
</evidence>
<keyword evidence="3" id="KW-0378">Hydrolase</keyword>
<proteinExistence type="inferred from homology"/>
<evidence type="ECO:0000256" key="6">
    <source>
        <dbReference type="ARBA" id="ARBA00023316"/>
    </source>
</evidence>
<dbReference type="PANTHER" id="PTHR21581:SF26">
    <property type="entry name" value="D-ALANYL-D-ALANINE ENDOPEPTIDASE"/>
    <property type="match status" value="1"/>
</dbReference>
<keyword evidence="10" id="KW-0472">Membrane</keyword>
<dbReference type="InterPro" id="IPR001967">
    <property type="entry name" value="Peptidase_S11_N"/>
</dbReference>
<dbReference type="InterPro" id="IPR018044">
    <property type="entry name" value="Peptidase_S11"/>
</dbReference>
<feature type="domain" description="Peptidase S11 D-alanyl-D-alanine carboxypeptidase A N-terminal" evidence="12">
    <location>
        <begin position="31"/>
        <end position="260"/>
    </location>
</feature>
<feature type="signal peptide" evidence="11">
    <location>
        <begin position="1"/>
        <end position="24"/>
    </location>
</feature>
<feature type="active site" description="Proton acceptor" evidence="7">
    <location>
        <position position="67"/>
    </location>
</feature>
<dbReference type="Gene3D" id="3.40.710.10">
    <property type="entry name" value="DD-peptidase/beta-lactamase superfamily"/>
    <property type="match status" value="1"/>
</dbReference>
<accession>A0A1M6LGJ4</accession>
<feature type="chain" id="PRO_5012070613" evidence="11">
    <location>
        <begin position="25"/>
        <end position="417"/>
    </location>
</feature>
<dbReference type="GO" id="GO:0009252">
    <property type="term" value="P:peptidoglycan biosynthetic process"/>
    <property type="evidence" value="ECO:0007669"/>
    <property type="project" value="UniProtKB-KW"/>
</dbReference>
<evidence type="ECO:0000259" key="12">
    <source>
        <dbReference type="Pfam" id="PF00768"/>
    </source>
</evidence>
<keyword evidence="13" id="KW-0121">Carboxypeptidase</keyword>
<evidence type="ECO:0000256" key="1">
    <source>
        <dbReference type="ARBA" id="ARBA00007164"/>
    </source>
</evidence>
<evidence type="ECO:0000256" key="2">
    <source>
        <dbReference type="ARBA" id="ARBA00022729"/>
    </source>
</evidence>
<keyword evidence="13" id="KW-0645">Protease</keyword>
<keyword evidence="4" id="KW-0133">Cell shape</keyword>
<keyword evidence="10" id="KW-1133">Transmembrane helix</keyword>
<dbReference type="SUPFAM" id="SSF56601">
    <property type="entry name" value="beta-lactamase/transpeptidase-like"/>
    <property type="match status" value="1"/>
</dbReference>
<dbReference type="OrthoDB" id="1701915at2"/>
<dbReference type="PRINTS" id="PR00725">
    <property type="entry name" value="DADACBPTASE1"/>
</dbReference>
<protein>
    <submittedName>
        <fullName evidence="13">D-alanyl-D-alanine carboxypeptidase</fullName>
    </submittedName>
</protein>
<dbReference type="GO" id="GO:0008360">
    <property type="term" value="P:regulation of cell shape"/>
    <property type="evidence" value="ECO:0007669"/>
    <property type="project" value="UniProtKB-KW"/>
</dbReference>
<evidence type="ECO:0000256" key="8">
    <source>
        <dbReference type="PIRSR" id="PIRSR618044-2"/>
    </source>
</evidence>
<sequence length="417" mass="47138">MGKKLSALLITLNLIFCNTTLALADTKEKKDDLDLKATSAISYDLDDKSIIYAKNIDTKNYPASITKLLTALVFSENKKEEDMLSYTKSAYDQPPYSYRLNLHPVNIGDKMSAKDAMDGLLLYSGNDIAYMIADNVTGDTNSFLDAMNKKAKELNMNNSRFETPNGIDDNSNNMYTTAYDLTKLMSACYKDEWIKGSMAKKTSTIGFLGGNKANVENRNKLINIDGCIGGKTGYTSKAGRCLVALYERNNRKIVGVVLNSEYNFPKDTVVFEDMNKLINYSYKAKKQIVYKKGSKVGTTSVKYKAIPFLGPEKTMEIPVYVNQDIAYFNKDLPMTNKFNYNTINPFRFSSEDAIGTITVSQKDDSKQFKLYSEVTFKSVLKDNWMIYTLAILSLVAIITTIVWTINSIRRRSKRHYY</sequence>
<evidence type="ECO:0000256" key="10">
    <source>
        <dbReference type="SAM" id="Phobius"/>
    </source>
</evidence>
<evidence type="ECO:0000256" key="7">
    <source>
        <dbReference type="PIRSR" id="PIRSR618044-1"/>
    </source>
</evidence>
<feature type="transmembrane region" description="Helical" evidence="10">
    <location>
        <begin position="384"/>
        <end position="405"/>
    </location>
</feature>
<dbReference type="GO" id="GO:0006508">
    <property type="term" value="P:proteolysis"/>
    <property type="evidence" value="ECO:0007669"/>
    <property type="project" value="InterPro"/>
</dbReference>
<organism evidence="13 14">
    <name type="scientific">Hathewaya proteolytica DSM 3090</name>
    <dbReference type="NCBI Taxonomy" id="1121331"/>
    <lineage>
        <taxon>Bacteria</taxon>
        <taxon>Bacillati</taxon>
        <taxon>Bacillota</taxon>
        <taxon>Clostridia</taxon>
        <taxon>Eubacteriales</taxon>
        <taxon>Clostridiaceae</taxon>
        <taxon>Hathewaya</taxon>
    </lineage>
</organism>
<evidence type="ECO:0000313" key="14">
    <source>
        <dbReference type="Proteomes" id="UP000183952"/>
    </source>
</evidence>
<dbReference type="RefSeq" id="WP_072902497.1">
    <property type="nucleotide sequence ID" value="NZ_FRAD01000005.1"/>
</dbReference>
<dbReference type="PANTHER" id="PTHR21581">
    <property type="entry name" value="D-ALANYL-D-ALANINE CARBOXYPEPTIDASE"/>
    <property type="match status" value="1"/>
</dbReference>